<dbReference type="RefSeq" id="WP_185043126.1">
    <property type="nucleotide sequence ID" value="NZ_BAABFG010000005.1"/>
</dbReference>
<organism evidence="7 8">
    <name type="scientific">Actinoplanes octamycinicus</name>
    <dbReference type="NCBI Taxonomy" id="135948"/>
    <lineage>
        <taxon>Bacteria</taxon>
        <taxon>Bacillati</taxon>
        <taxon>Actinomycetota</taxon>
        <taxon>Actinomycetes</taxon>
        <taxon>Micromonosporales</taxon>
        <taxon>Micromonosporaceae</taxon>
        <taxon>Actinoplanes</taxon>
    </lineage>
</organism>
<comment type="caution">
    <text evidence="7">The sequence shown here is derived from an EMBL/GenBank/DDBJ whole genome shotgun (WGS) entry which is preliminary data.</text>
</comment>
<sequence length="328" mass="35338">MAKQMEGDNRKRRALAKAASKKGHRAGEAGVSLGSSKQRHHAEHAERKDQDGPPPEGAKKPGPRAPRPQEPPEPEPNWPRRPPPTGDTSPDTGALRLRYRELVTAAAEQVRVDFDTAREAGQATVSVLARLLDDEDRRRLLDVVPAQLTDGQDVSTPLPGRNAISFVEEVSGLLGCPPEQSRMRVQAVLGAITAQDRDVLGSLHLPDELAELARPPQPGGGLVGPDGHTAALDEEEVQAALRRLPDWTGDSRALTRTLVLPPDQLERVLLRLDRLKQELGRGPRISRPDESTAQLVVRTSNAGAVTALDVDLAVRVDETIAEGDAGLA</sequence>
<feature type="region of interest" description="Disordered" evidence="6">
    <location>
        <begin position="1"/>
        <end position="92"/>
    </location>
</feature>
<dbReference type="Proteomes" id="UP000546162">
    <property type="component" value="Unassembled WGS sequence"/>
</dbReference>
<evidence type="ECO:0000256" key="6">
    <source>
        <dbReference type="SAM" id="MobiDB-lite"/>
    </source>
</evidence>
<evidence type="ECO:0000256" key="2">
    <source>
        <dbReference type="ARBA" id="ARBA00006472"/>
    </source>
</evidence>
<evidence type="ECO:0000256" key="4">
    <source>
        <dbReference type="ARBA" id="ARBA00021735"/>
    </source>
</evidence>
<keyword evidence="5" id="KW-0456">Lyase</keyword>
<evidence type="ECO:0000256" key="5">
    <source>
        <dbReference type="ARBA" id="ARBA00023239"/>
    </source>
</evidence>
<feature type="compositionally biased region" description="Pro residues" evidence="6">
    <location>
        <begin position="63"/>
        <end position="85"/>
    </location>
</feature>
<keyword evidence="8" id="KW-1185">Reference proteome</keyword>
<dbReference type="EC" id="4.2.1.96" evidence="3"/>
<dbReference type="InterPro" id="IPR001533">
    <property type="entry name" value="Pterin_deHydtase"/>
</dbReference>
<comment type="similarity">
    <text evidence="2">Belongs to the pterin-4-alpha-carbinolamine dehydratase family.</text>
</comment>
<reference evidence="7 8" key="1">
    <citation type="submission" date="2020-08" db="EMBL/GenBank/DDBJ databases">
        <title>Sequencing the genomes of 1000 actinobacteria strains.</title>
        <authorList>
            <person name="Klenk H.-P."/>
        </authorList>
    </citation>
    <scope>NUCLEOTIDE SEQUENCE [LARGE SCALE GENOMIC DNA]</scope>
    <source>
        <strain evidence="7 8">DSM 45809</strain>
    </source>
</reference>
<comment type="catalytic activity">
    <reaction evidence="1">
        <text>(4aS,6R)-4a-hydroxy-L-erythro-5,6,7,8-tetrahydrobiopterin = (6R)-L-erythro-6,7-dihydrobiopterin + H2O</text>
        <dbReference type="Rhea" id="RHEA:11920"/>
        <dbReference type="ChEBI" id="CHEBI:15377"/>
        <dbReference type="ChEBI" id="CHEBI:15642"/>
        <dbReference type="ChEBI" id="CHEBI:43120"/>
        <dbReference type="EC" id="4.2.1.96"/>
    </reaction>
</comment>
<dbReference type="SUPFAM" id="SSF55248">
    <property type="entry name" value="PCD-like"/>
    <property type="match status" value="1"/>
</dbReference>
<dbReference type="GO" id="GO:0006729">
    <property type="term" value="P:tetrahydrobiopterin biosynthetic process"/>
    <property type="evidence" value="ECO:0007669"/>
    <property type="project" value="InterPro"/>
</dbReference>
<evidence type="ECO:0000313" key="7">
    <source>
        <dbReference type="EMBL" id="MBB4742810.1"/>
    </source>
</evidence>
<dbReference type="EMBL" id="JACHNB010000001">
    <property type="protein sequence ID" value="MBB4742810.1"/>
    <property type="molecule type" value="Genomic_DNA"/>
</dbReference>
<evidence type="ECO:0000313" key="8">
    <source>
        <dbReference type="Proteomes" id="UP000546162"/>
    </source>
</evidence>
<dbReference type="AlphaFoldDB" id="A0A7W7H2L9"/>
<proteinExistence type="inferred from homology"/>
<protein>
    <recommendedName>
        <fullName evidence="4">Putative pterin-4-alpha-carbinolamine dehydratase</fullName>
        <ecNumber evidence="3">4.2.1.96</ecNumber>
    </recommendedName>
</protein>
<feature type="compositionally biased region" description="Basic residues" evidence="6">
    <location>
        <begin position="10"/>
        <end position="24"/>
    </location>
</feature>
<name>A0A7W7H2L9_9ACTN</name>
<dbReference type="GO" id="GO:0008124">
    <property type="term" value="F:4-alpha-hydroxytetrahydrobiopterin dehydratase activity"/>
    <property type="evidence" value="ECO:0007669"/>
    <property type="project" value="UniProtKB-EC"/>
</dbReference>
<evidence type="ECO:0000256" key="3">
    <source>
        <dbReference type="ARBA" id="ARBA00013252"/>
    </source>
</evidence>
<dbReference type="Pfam" id="PF01329">
    <property type="entry name" value="Pterin_4a"/>
    <property type="match status" value="1"/>
</dbReference>
<accession>A0A7W7H2L9</accession>
<evidence type="ECO:0000256" key="1">
    <source>
        <dbReference type="ARBA" id="ARBA00001554"/>
    </source>
</evidence>
<dbReference type="Gene3D" id="3.30.1360.20">
    <property type="entry name" value="Transcriptional coactivator/pterin dehydratase"/>
    <property type="match status" value="1"/>
</dbReference>
<gene>
    <name evidence="7" type="ORF">BJY16_006269</name>
</gene>
<dbReference type="InterPro" id="IPR036428">
    <property type="entry name" value="PCD_sf"/>
</dbReference>